<protein>
    <submittedName>
        <fullName evidence="3">Cys-Gln thioester bond-forming surface protein</fullName>
    </submittedName>
</protein>
<dbReference type="Pfam" id="PF08341">
    <property type="entry name" value="TED"/>
    <property type="match status" value="1"/>
</dbReference>
<dbReference type="RefSeq" id="WP_223876994.1">
    <property type="nucleotide sequence ID" value="NZ_BJDN01000004.1"/>
</dbReference>
<evidence type="ECO:0000313" key="3">
    <source>
        <dbReference type="EMBL" id="MFD0896540.1"/>
    </source>
</evidence>
<dbReference type="EMBL" id="JBHTIO010000008">
    <property type="protein sequence ID" value="MFD0896540.1"/>
    <property type="molecule type" value="Genomic_DNA"/>
</dbReference>
<reference evidence="4" key="1">
    <citation type="journal article" date="2019" name="Int. J. Syst. Evol. Microbiol.">
        <title>The Global Catalogue of Microorganisms (GCM) 10K type strain sequencing project: providing services to taxonomists for standard genome sequencing and annotation.</title>
        <authorList>
            <consortium name="The Broad Institute Genomics Platform"/>
            <consortium name="The Broad Institute Genome Sequencing Center for Infectious Disease"/>
            <person name="Wu L."/>
            <person name="Ma J."/>
        </authorList>
    </citation>
    <scope>NUCLEOTIDE SEQUENCE [LARGE SCALE GENOMIC DNA]</scope>
    <source>
        <strain evidence="4">CCM 8925</strain>
    </source>
</reference>
<keyword evidence="1" id="KW-0732">Signal</keyword>
<evidence type="ECO:0000259" key="2">
    <source>
        <dbReference type="Pfam" id="PF08341"/>
    </source>
</evidence>
<proteinExistence type="predicted"/>
<organism evidence="3 4">
    <name type="scientific">Loigolactobacillus binensis</name>
    <dbReference type="NCBI Taxonomy" id="2559922"/>
    <lineage>
        <taxon>Bacteria</taxon>
        <taxon>Bacillati</taxon>
        <taxon>Bacillota</taxon>
        <taxon>Bacilli</taxon>
        <taxon>Lactobacillales</taxon>
        <taxon>Lactobacillaceae</taxon>
        <taxon>Loigolactobacillus</taxon>
    </lineage>
</organism>
<name>A0ABW3EA52_9LACO</name>
<keyword evidence="4" id="KW-1185">Reference proteome</keyword>
<accession>A0ABW3EA52</accession>
<comment type="caution">
    <text evidence="3">The sequence shown here is derived from an EMBL/GenBank/DDBJ whole genome shotgun (WGS) entry which is preliminary data.</text>
</comment>
<evidence type="ECO:0000313" key="4">
    <source>
        <dbReference type="Proteomes" id="UP001597104"/>
    </source>
</evidence>
<feature type="domain" description="Thioester" evidence="2">
    <location>
        <begin position="70"/>
        <end position="150"/>
    </location>
</feature>
<feature type="chain" id="PRO_5045693477" evidence="1">
    <location>
        <begin position="32"/>
        <end position="213"/>
    </location>
</feature>
<feature type="signal peptide" evidence="1">
    <location>
        <begin position="1"/>
        <end position="31"/>
    </location>
</feature>
<dbReference type="Proteomes" id="UP001597104">
    <property type="component" value="Unassembled WGS sequence"/>
</dbReference>
<evidence type="ECO:0000256" key="1">
    <source>
        <dbReference type="SAM" id="SignalP"/>
    </source>
</evidence>
<gene>
    <name evidence="3" type="ORF">ACFQZ7_02130</name>
</gene>
<dbReference type="InterPro" id="IPR013552">
    <property type="entry name" value="Thioester_dom"/>
</dbReference>
<sequence>MQTATRKVSVWLALLTLFTSIFMTPITSAFAADMTNIKAGDWISSWQLNLLNGLHWTDNGIYKKVVDGQVAFCVEHGIDIENSGSGWTPTNYSAAEKDKLASIAYFAYQQNPTDANYGLAQIMIWEELNSELLTTNYPDYQAKKAAVLKKVTTFNTKPSFNDQNITLNVGDSVTLTDTNDTLASYIEQTANTANLNITKSGNKLTLTATANSK</sequence>